<dbReference type="PANTHER" id="PTHR30204">
    <property type="entry name" value="REDOX-CYCLING DRUG-SENSING TRANSCRIPTIONAL ACTIVATOR SOXR"/>
    <property type="match status" value="1"/>
</dbReference>
<dbReference type="SUPFAM" id="SSF46955">
    <property type="entry name" value="Putative DNA-binding domain"/>
    <property type="match status" value="1"/>
</dbReference>
<dbReference type="AlphaFoldDB" id="A0A7Y9LSJ7"/>
<dbReference type="Gene3D" id="3.40.30.10">
    <property type="entry name" value="Glutaredoxin"/>
    <property type="match status" value="1"/>
</dbReference>
<proteinExistence type="predicted"/>
<dbReference type="Pfam" id="PF13411">
    <property type="entry name" value="MerR_1"/>
    <property type="match status" value="1"/>
</dbReference>
<evidence type="ECO:0000256" key="1">
    <source>
        <dbReference type="ARBA" id="ARBA00023015"/>
    </source>
</evidence>
<keyword evidence="2 7" id="KW-0238">DNA-binding</keyword>
<dbReference type="GO" id="GO:0016491">
    <property type="term" value="F:oxidoreductase activity"/>
    <property type="evidence" value="ECO:0007669"/>
    <property type="project" value="InterPro"/>
</dbReference>
<dbReference type="InterPro" id="IPR009061">
    <property type="entry name" value="DNA-bd_dom_put_sf"/>
</dbReference>
<evidence type="ECO:0000256" key="4">
    <source>
        <dbReference type="SAM" id="Coils"/>
    </source>
</evidence>
<dbReference type="SMART" id="SM00422">
    <property type="entry name" value="HTH_MERR"/>
    <property type="match status" value="1"/>
</dbReference>
<feature type="region of interest" description="Disordered" evidence="5">
    <location>
        <begin position="118"/>
        <end position="162"/>
    </location>
</feature>
<dbReference type="InterPro" id="IPR047057">
    <property type="entry name" value="MerR_fam"/>
</dbReference>
<evidence type="ECO:0000256" key="3">
    <source>
        <dbReference type="ARBA" id="ARBA00023163"/>
    </source>
</evidence>
<keyword evidence="1" id="KW-0805">Transcription regulation</keyword>
<evidence type="ECO:0000313" key="7">
    <source>
        <dbReference type="EMBL" id="NYE94824.1"/>
    </source>
</evidence>
<organism evidence="7 8">
    <name type="scientific">Psychromicrobium silvestre</name>
    <dbReference type="NCBI Taxonomy" id="1645614"/>
    <lineage>
        <taxon>Bacteria</taxon>
        <taxon>Bacillati</taxon>
        <taxon>Actinomycetota</taxon>
        <taxon>Actinomycetes</taxon>
        <taxon>Micrococcales</taxon>
        <taxon>Micrococcaceae</taxon>
        <taxon>Psychromicrobium</taxon>
    </lineage>
</organism>
<dbReference type="PROSITE" id="PS50937">
    <property type="entry name" value="HTH_MERR_2"/>
    <property type="match status" value="1"/>
</dbReference>
<dbReference type="InterPro" id="IPR036249">
    <property type="entry name" value="Thioredoxin-like_sf"/>
</dbReference>
<dbReference type="PANTHER" id="PTHR30204:SF94">
    <property type="entry name" value="HEAVY METAL-DEPENDENT TRANSCRIPTIONAL REGULATOR HI_0293-RELATED"/>
    <property type="match status" value="1"/>
</dbReference>
<dbReference type="SUPFAM" id="SSF52833">
    <property type="entry name" value="Thioredoxin-like"/>
    <property type="match status" value="1"/>
</dbReference>
<reference evidence="7 8" key="1">
    <citation type="submission" date="2020-07" db="EMBL/GenBank/DDBJ databases">
        <title>Sequencing the genomes of 1000 actinobacteria strains.</title>
        <authorList>
            <person name="Klenk H.-P."/>
        </authorList>
    </citation>
    <scope>NUCLEOTIDE SEQUENCE [LARGE SCALE GENOMIC DNA]</scope>
    <source>
        <strain evidence="7 8">DSM 102047</strain>
    </source>
</reference>
<dbReference type="InterPro" id="IPR013740">
    <property type="entry name" value="Redoxin"/>
</dbReference>
<keyword evidence="4" id="KW-0175">Coiled coil</keyword>
<dbReference type="EMBL" id="JACBYQ010000001">
    <property type="protein sequence ID" value="NYE94824.1"/>
    <property type="molecule type" value="Genomic_DNA"/>
</dbReference>
<gene>
    <name evidence="7" type="ORF">FHU41_001045</name>
</gene>
<keyword evidence="8" id="KW-1185">Reference proteome</keyword>
<keyword evidence="3" id="KW-0804">Transcription</keyword>
<evidence type="ECO:0000259" key="6">
    <source>
        <dbReference type="PROSITE" id="PS50937"/>
    </source>
</evidence>
<dbReference type="CDD" id="cd03017">
    <property type="entry name" value="PRX_BCP"/>
    <property type="match status" value="1"/>
</dbReference>
<dbReference type="Proteomes" id="UP000521748">
    <property type="component" value="Unassembled WGS sequence"/>
</dbReference>
<evidence type="ECO:0000256" key="2">
    <source>
        <dbReference type="ARBA" id="ARBA00023125"/>
    </source>
</evidence>
<comment type="caution">
    <text evidence="7">The sequence shown here is derived from an EMBL/GenBank/DDBJ whole genome shotgun (WGS) entry which is preliminary data.</text>
</comment>
<dbReference type="Pfam" id="PF08534">
    <property type="entry name" value="Redoxin"/>
    <property type="match status" value="1"/>
</dbReference>
<dbReference type="Gene3D" id="1.10.1660.10">
    <property type="match status" value="1"/>
</dbReference>
<evidence type="ECO:0000313" key="8">
    <source>
        <dbReference type="Proteomes" id="UP000521748"/>
    </source>
</evidence>
<dbReference type="RefSeq" id="WP_179388539.1">
    <property type="nucleotide sequence ID" value="NZ_JACBYQ010000001.1"/>
</dbReference>
<accession>A0A7Y9LSJ7</accession>
<feature type="domain" description="HTH merR-type" evidence="6">
    <location>
        <begin position="1"/>
        <end position="68"/>
    </location>
</feature>
<name>A0A7Y9LSJ7_9MICC</name>
<dbReference type="GO" id="GO:0003700">
    <property type="term" value="F:DNA-binding transcription factor activity"/>
    <property type="evidence" value="ECO:0007669"/>
    <property type="project" value="InterPro"/>
</dbReference>
<evidence type="ECO:0000256" key="5">
    <source>
        <dbReference type="SAM" id="MobiDB-lite"/>
    </source>
</evidence>
<dbReference type="InterPro" id="IPR000551">
    <property type="entry name" value="MerR-type_HTH_dom"/>
</dbReference>
<protein>
    <submittedName>
        <fullName evidence="7">Peroxiredoxin/DNA-binding transcriptional MerR regulator</fullName>
    </submittedName>
</protein>
<dbReference type="GO" id="GO:0003677">
    <property type="term" value="F:DNA binding"/>
    <property type="evidence" value="ECO:0007669"/>
    <property type="project" value="UniProtKB-KW"/>
</dbReference>
<feature type="coiled-coil region" evidence="4">
    <location>
        <begin position="83"/>
        <end position="117"/>
    </location>
</feature>
<sequence length="331" mass="36964">MLAQELARKLAISVKALRYFEDRGLIDPPRLDNGYRDYSEQDQAAIQHILELRALGFSVEGTRPFIDCLRLGHQQGDDCLDSLAAYQREIDRIDETIAQLRQNRELLRERLFTAAARGFPLDQHDHSSQQEEDNEMSSGHDYEKLPPNLPAPQDDGQAAHLPGLALPGLTLESTGLTPVSLSGMGEQRWVLFIYPTTGVPGTDMPLGWNEIPGARGCTPEACGFRDNLEELRAAGASAIYGLSGQGKDYQSELVTRLHLPYELLSDPQLRLGHELSLPTFQAEGRPYYKRLTMVLSGQRIEHVFYPIFPPDEHAAQVRDWLLANPVSPVSP</sequence>